<sequence length="297" mass="33405">MTSFTKRAAVAGTWAHVAEDYWWASGNPYSTKGCLGDSGTWSESAPDYYTDDEQLEANGLYREFSRLQSHFHGLRHQVERLAKQAAADKLSIALCKNIWKEEVVGEVYRGLSNILAAGTAEHIRRLDCRQKNLLRFCLQHRPLRADEDYFSLLASGSAPRGHDRSALDKALRAGERRLTNEMGRLHFGHLRKTGESLQVYAPPAHVIRWVARARMAPLLTQRGAGGHLLERVSGWHETAALLTQIRRELETSQTCSQEALEEEAVLLLGVLLGEACVARFGVLKSDKFLDWYLDMSN</sequence>
<evidence type="ECO:0000313" key="1">
    <source>
        <dbReference type="EMBL" id="GAQ89464.1"/>
    </source>
</evidence>
<dbReference type="Proteomes" id="UP000054558">
    <property type="component" value="Unassembled WGS sequence"/>
</dbReference>
<evidence type="ECO:0000313" key="2">
    <source>
        <dbReference type="Proteomes" id="UP000054558"/>
    </source>
</evidence>
<dbReference type="AlphaFoldDB" id="A0A1Y1IEX1"/>
<accession>A0A1Y1IEX1</accession>
<organism evidence="1 2">
    <name type="scientific">Klebsormidium nitens</name>
    <name type="common">Green alga</name>
    <name type="synonym">Ulothrix nitens</name>
    <dbReference type="NCBI Taxonomy" id="105231"/>
    <lineage>
        <taxon>Eukaryota</taxon>
        <taxon>Viridiplantae</taxon>
        <taxon>Streptophyta</taxon>
        <taxon>Klebsormidiophyceae</taxon>
        <taxon>Klebsormidiales</taxon>
        <taxon>Klebsormidiaceae</taxon>
        <taxon>Klebsormidium</taxon>
    </lineage>
</organism>
<keyword evidence="2" id="KW-1185">Reference proteome</keyword>
<proteinExistence type="predicted"/>
<gene>
    <name evidence="1" type="ORF">KFL_005260040</name>
</gene>
<dbReference type="EMBL" id="DF237475">
    <property type="protein sequence ID" value="GAQ89464.1"/>
    <property type="molecule type" value="Genomic_DNA"/>
</dbReference>
<protein>
    <submittedName>
        <fullName evidence="1">Uncharacterized protein</fullName>
    </submittedName>
</protein>
<name>A0A1Y1IEX1_KLENI</name>
<reference evidence="1 2" key="1">
    <citation type="journal article" date="2014" name="Nat. Commun.">
        <title>Klebsormidium flaccidum genome reveals primary factors for plant terrestrial adaptation.</title>
        <authorList>
            <person name="Hori K."/>
            <person name="Maruyama F."/>
            <person name="Fujisawa T."/>
            <person name="Togashi T."/>
            <person name="Yamamoto N."/>
            <person name="Seo M."/>
            <person name="Sato S."/>
            <person name="Yamada T."/>
            <person name="Mori H."/>
            <person name="Tajima N."/>
            <person name="Moriyama T."/>
            <person name="Ikeuchi M."/>
            <person name="Watanabe M."/>
            <person name="Wada H."/>
            <person name="Kobayashi K."/>
            <person name="Saito M."/>
            <person name="Masuda T."/>
            <person name="Sasaki-Sekimoto Y."/>
            <person name="Mashiguchi K."/>
            <person name="Awai K."/>
            <person name="Shimojima M."/>
            <person name="Masuda S."/>
            <person name="Iwai M."/>
            <person name="Nobusawa T."/>
            <person name="Narise T."/>
            <person name="Kondo S."/>
            <person name="Saito H."/>
            <person name="Sato R."/>
            <person name="Murakawa M."/>
            <person name="Ihara Y."/>
            <person name="Oshima-Yamada Y."/>
            <person name="Ohtaka K."/>
            <person name="Satoh M."/>
            <person name="Sonobe K."/>
            <person name="Ishii M."/>
            <person name="Ohtani R."/>
            <person name="Kanamori-Sato M."/>
            <person name="Honoki R."/>
            <person name="Miyazaki D."/>
            <person name="Mochizuki H."/>
            <person name="Umetsu J."/>
            <person name="Higashi K."/>
            <person name="Shibata D."/>
            <person name="Kamiya Y."/>
            <person name="Sato N."/>
            <person name="Nakamura Y."/>
            <person name="Tabata S."/>
            <person name="Ida S."/>
            <person name="Kurokawa K."/>
            <person name="Ohta H."/>
        </authorList>
    </citation>
    <scope>NUCLEOTIDE SEQUENCE [LARGE SCALE GENOMIC DNA]</scope>
    <source>
        <strain evidence="1 2">NIES-2285</strain>
    </source>
</reference>